<evidence type="ECO:0000256" key="2">
    <source>
        <dbReference type="ARBA" id="ARBA00007965"/>
    </source>
</evidence>
<organism evidence="9 10">
    <name type="scientific">Engystomops pustulosus</name>
    <name type="common">Tungara frog</name>
    <name type="synonym">Physalaemus pustulosus</name>
    <dbReference type="NCBI Taxonomy" id="76066"/>
    <lineage>
        <taxon>Eukaryota</taxon>
        <taxon>Metazoa</taxon>
        <taxon>Chordata</taxon>
        <taxon>Craniata</taxon>
        <taxon>Vertebrata</taxon>
        <taxon>Euteleostomi</taxon>
        <taxon>Amphibia</taxon>
        <taxon>Batrachia</taxon>
        <taxon>Anura</taxon>
        <taxon>Neobatrachia</taxon>
        <taxon>Hyloidea</taxon>
        <taxon>Leptodactylidae</taxon>
        <taxon>Leiuperinae</taxon>
        <taxon>Engystomops</taxon>
    </lineage>
</organism>
<comment type="subcellular location">
    <subcellularLocation>
        <location evidence="1">Membrane</location>
        <topology evidence="1">Multi-pass membrane protein</topology>
    </subcellularLocation>
</comment>
<feature type="transmembrane region" description="Helical" evidence="7">
    <location>
        <begin position="71"/>
        <end position="90"/>
    </location>
</feature>
<dbReference type="PRINTS" id="PR01130">
    <property type="entry name" value="DERENTRNSPRT"/>
</dbReference>
<evidence type="ECO:0008006" key="11">
    <source>
        <dbReference type="Google" id="ProtNLM"/>
    </source>
</evidence>
<dbReference type="AlphaFoldDB" id="A0AAV6YLQ4"/>
<reference evidence="9" key="1">
    <citation type="thesis" date="2020" institute="ProQuest LLC" country="789 East Eisenhower Parkway, Ann Arbor, MI, USA">
        <title>Comparative Genomics and Chromosome Evolution.</title>
        <authorList>
            <person name="Mudd A.B."/>
        </authorList>
    </citation>
    <scope>NUCLEOTIDE SEQUENCE</scope>
    <source>
        <strain evidence="9">237g6f4</strain>
        <tissue evidence="9">Blood</tissue>
    </source>
</reference>
<feature type="transmembrane region" description="Helical" evidence="7">
    <location>
        <begin position="102"/>
        <end position="120"/>
    </location>
</feature>
<comment type="caution">
    <text evidence="9">The sequence shown here is derived from an EMBL/GenBank/DDBJ whole genome shotgun (WGS) entry which is preliminary data.</text>
</comment>
<protein>
    <recommendedName>
        <fullName evidence="11">Solute carrier family 29 member 1</fullName>
    </recommendedName>
</protein>
<evidence type="ECO:0000256" key="1">
    <source>
        <dbReference type="ARBA" id="ARBA00004141"/>
    </source>
</evidence>
<name>A0AAV6YLQ4_ENGPU</name>
<dbReference type="Pfam" id="PF01733">
    <property type="entry name" value="Nucleoside_tran"/>
    <property type="match status" value="1"/>
</dbReference>
<accession>A0AAV6YLQ4</accession>
<feature type="chain" id="PRO_5043596849" description="Solute carrier family 29 member 1" evidence="8">
    <location>
        <begin position="26"/>
        <end position="186"/>
    </location>
</feature>
<comment type="similarity">
    <text evidence="2">Belongs to the SLC29A/ENT transporter (TC 2.A.57) family.</text>
</comment>
<evidence type="ECO:0000256" key="5">
    <source>
        <dbReference type="ARBA" id="ARBA00022989"/>
    </source>
</evidence>
<sequence>MLGLGTLLPWNFFMTATLYFTSRLAEPATDRIAPGDDSDFLNVSNSLNISETEMRSLEPVRTPLQSKFNNVMTLCAMLPLLIFTCLNSILHRRIPQNIRIAGSLVAIFLVFLLTAIFVKIEFSPVTFFTLTMIKIVFINSFGALLQGSLFGMAALFPASYTAPIMSGQGLAGTFAAFSMICALASK</sequence>
<keyword evidence="5 7" id="KW-1133">Transmembrane helix</keyword>
<keyword evidence="10" id="KW-1185">Reference proteome</keyword>
<proteinExistence type="inferred from homology"/>
<evidence type="ECO:0000256" key="6">
    <source>
        <dbReference type="ARBA" id="ARBA00023136"/>
    </source>
</evidence>
<evidence type="ECO:0000313" key="10">
    <source>
        <dbReference type="Proteomes" id="UP000824782"/>
    </source>
</evidence>
<dbReference type="Proteomes" id="UP000824782">
    <property type="component" value="Unassembled WGS sequence"/>
</dbReference>
<evidence type="ECO:0000313" key="9">
    <source>
        <dbReference type="EMBL" id="KAG8537871.1"/>
    </source>
</evidence>
<dbReference type="EMBL" id="WNYA01025857">
    <property type="protein sequence ID" value="KAG8537871.1"/>
    <property type="molecule type" value="Genomic_DNA"/>
</dbReference>
<feature type="signal peptide" evidence="8">
    <location>
        <begin position="1"/>
        <end position="25"/>
    </location>
</feature>
<gene>
    <name evidence="9" type="ORF">GDO81_023663</name>
</gene>
<evidence type="ECO:0000256" key="8">
    <source>
        <dbReference type="SAM" id="SignalP"/>
    </source>
</evidence>
<dbReference type="PANTHER" id="PTHR10332">
    <property type="entry name" value="EQUILIBRATIVE NUCLEOSIDE TRANSPORTER"/>
    <property type="match status" value="1"/>
</dbReference>
<dbReference type="GO" id="GO:0005337">
    <property type="term" value="F:nucleoside transmembrane transporter activity"/>
    <property type="evidence" value="ECO:0007669"/>
    <property type="project" value="InterPro"/>
</dbReference>
<keyword evidence="8" id="KW-0732">Signal</keyword>
<keyword evidence="6 7" id="KW-0472">Membrane</keyword>
<evidence type="ECO:0000256" key="3">
    <source>
        <dbReference type="ARBA" id="ARBA00022448"/>
    </source>
</evidence>
<dbReference type="InterPro" id="IPR002259">
    <property type="entry name" value="Eqnu_transpt"/>
</dbReference>
<feature type="transmembrane region" description="Helical" evidence="7">
    <location>
        <begin position="132"/>
        <end position="156"/>
    </location>
</feature>
<keyword evidence="4 7" id="KW-0812">Transmembrane</keyword>
<keyword evidence="3" id="KW-0813">Transport</keyword>
<evidence type="ECO:0000256" key="4">
    <source>
        <dbReference type="ARBA" id="ARBA00022692"/>
    </source>
</evidence>
<dbReference type="GO" id="GO:0015862">
    <property type="term" value="P:uridine transmembrane transport"/>
    <property type="evidence" value="ECO:0007669"/>
    <property type="project" value="TreeGrafter"/>
</dbReference>
<dbReference type="PANTHER" id="PTHR10332:SF9">
    <property type="entry name" value="EQUILIBRATIVE NUCLEOSIDE TRANSPORTER 1"/>
    <property type="match status" value="1"/>
</dbReference>
<dbReference type="GO" id="GO:0005886">
    <property type="term" value="C:plasma membrane"/>
    <property type="evidence" value="ECO:0007669"/>
    <property type="project" value="TreeGrafter"/>
</dbReference>
<feature type="transmembrane region" description="Helical" evidence="7">
    <location>
        <begin position="168"/>
        <end position="185"/>
    </location>
</feature>
<evidence type="ECO:0000256" key="7">
    <source>
        <dbReference type="SAM" id="Phobius"/>
    </source>
</evidence>